<feature type="transmembrane region" description="Helical" evidence="1">
    <location>
        <begin position="79"/>
        <end position="98"/>
    </location>
</feature>
<keyword evidence="1" id="KW-0472">Membrane</keyword>
<feature type="transmembrane region" description="Helical" evidence="1">
    <location>
        <begin position="118"/>
        <end position="137"/>
    </location>
</feature>
<keyword evidence="1" id="KW-1133">Transmembrane helix</keyword>
<dbReference type="AlphaFoldDB" id="A0A842HE39"/>
<organism evidence="2 3">
    <name type="scientific">Ruficoccus amylovorans</name>
    <dbReference type="NCBI Taxonomy" id="1804625"/>
    <lineage>
        <taxon>Bacteria</taxon>
        <taxon>Pseudomonadati</taxon>
        <taxon>Verrucomicrobiota</taxon>
        <taxon>Opitutia</taxon>
        <taxon>Puniceicoccales</taxon>
        <taxon>Cerasicoccaceae</taxon>
        <taxon>Ruficoccus</taxon>
    </lineage>
</organism>
<protein>
    <submittedName>
        <fullName evidence="2">Uncharacterized protein</fullName>
    </submittedName>
</protein>
<dbReference type="RefSeq" id="WP_185675491.1">
    <property type="nucleotide sequence ID" value="NZ_JACHVB010000025.1"/>
</dbReference>
<accession>A0A842HE39</accession>
<dbReference type="Proteomes" id="UP000546464">
    <property type="component" value="Unassembled WGS sequence"/>
</dbReference>
<feature type="transmembrane region" description="Helical" evidence="1">
    <location>
        <begin position="49"/>
        <end position="67"/>
    </location>
</feature>
<gene>
    <name evidence="2" type="ORF">H5P28_09590</name>
</gene>
<dbReference type="EMBL" id="JACHVB010000025">
    <property type="protein sequence ID" value="MBC2594509.1"/>
    <property type="molecule type" value="Genomic_DNA"/>
</dbReference>
<reference evidence="2 3" key="1">
    <citation type="submission" date="2020-07" db="EMBL/GenBank/DDBJ databases">
        <authorList>
            <person name="Feng X."/>
        </authorList>
    </citation>
    <scope>NUCLEOTIDE SEQUENCE [LARGE SCALE GENOMIC DNA]</scope>
    <source>
        <strain evidence="2 3">JCM31066</strain>
    </source>
</reference>
<evidence type="ECO:0000313" key="3">
    <source>
        <dbReference type="Proteomes" id="UP000546464"/>
    </source>
</evidence>
<name>A0A842HE39_9BACT</name>
<evidence type="ECO:0000313" key="2">
    <source>
        <dbReference type="EMBL" id="MBC2594509.1"/>
    </source>
</evidence>
<proteinExistence type="predicted"/>
<evidence type="ECO:0000256" key="1">
    <source>
        <dbReference type="SAM" id="Phobius"/>
    </source>
</evidence>
<keyword evidence="3" id="KW-1185">Reference proteome</keyword>
<keyword evidence="1" id="KW-0812">Transmembrane</keyword>
<feature type="transmembrane region" description="Helical" evidence="1">
    <location>
        <begin position="15"/>
        <end position="37"/>
    </location>
</feature>
<sequence>MPLPNARIMLRRTSAFLGGFAGYFVLTLILMLLSLLPHRSVSYGEFGELSLMLLFPCALGYALILWIGPRLPRWSVVPFSLGAYLVMLPAGFVLYLLASGQVASIPWLQVTITHHYATYWPIFATYLMLVFGTRVRAPRCPRDDD</sequence>
<comment type="caution">
    <text evidence="2">The sequence shown here is derived from an EMBL/GenBank/DDBJ whole genome shotgun (WGS) entry which is preliminary data.</text>
</comment>